<evidence type="ECO:0000256" key="3">
    <source>
        <dbReference type="ARBA" id="ARBA00023015"/>
    </source>
</evidence>
<keyword evidence="2" id="KW-0067">ATP-binding</keyword>
<sequence>MEASVGNMTDMSRRKQAREEFLTAPGSGGLPVRAAVLDSWRRSEALHIHVDRVELPFVREPDLDTPLMNAAQPVLRSIAEDMSTQPVSVILTSAEGLILERFSSDAGINRTLDDVKLARGYSYAEQFVGTNGIGTAIETRQPTYILGSEHYVGELGTLACAGVPIRHPGSGTLLGVLDMTCRAEHANPLLLSLAKSASRQIESQLLSQANERETALLTTYLATARRYSRGVLAVAGEMVLMNAHLRRNLDARDQTALLEHALDMQSVSHARTIVVQLPSGRSARVSVADRNEIRSGAVNIVFHVTVEDFPDAVSVPSPARVESEPLPAGLAGNSASLRRSYSQVRRCYADRHWVLVEGEPGTGRGALVTAAARKAAPATHLVKLGLRDFADHERFLDLLSQELESSAAFNVLLTDIDRLPNQLVDPVALLLQSVEGTGWVAATMNGNTERPEIDATLLPFFSHTVTLQALRHRSEDIAELIPYLIEQINPGSTARLTPAAVRALSKHPWPGNVTQLRRILTETLTVRRGGTIDVDHLPAECRTTIRRTLSQIESLERDAIVRSLIDNNGNKADAAAALGLSRATIYRKIKEFGIH</sequence>
<dbReference type="SUPFAM" id="SSF46689">
    <property type="entry name" value="Homeodomain-like"/>
    <property type="match status" value="1"/>
</dbReference>
<gene>
    <name evidence="7" type="ORF">DFR67_111231</name>
</gene>
<evidence type="ECO:0000256" key="5">
    <source>
        <dbReference type="ARBA" id="ARBA00023163"/>
    </source>
</evidence>
<dbReference type="Pfam" id="PF01590">
    <property type="entry name" value="GAF"/>
    <property type="match status" value="1"/>
</dbReference>
<dbReference type="Gene3D" id="1.10.8.60">
    <property type="match status" value="1"/>
</dbReference>
<evidence type="ECO:0000256" key="2">
    <source>
        <dbReference type="ARBA" id="ARBA00022840"/>
    </source>
</evidence>
<dbReference type="Gene3D" id="3.40.50.300">
    <property type="entry name" value="P-loop containing nucleotide triphosphate hydrolases"/>
    <property type="match status" value="1"/>
</dbReference>
<proteinExistence type="predicted"/>
<keyword evidence="4" id="KW-0238">DNA-binding</keyword>
<dbReference type="InterPro" id="IPR002197">
    <property type="entry name" value="HTH_Fis"/>
</dbReference>
<evidence type="ECO:0000256" key="1">
    <source>
        <dbReference type="ARBA" id="ARBA00022741"/>
    </source>
</evidence>
<dbReference type="GO" id="GO:0006355">
    <property type="term" value="P:regulation of DNA-templated transcription"/>
    <property type="evidence" value="ECO:0007669"/>
    <property type="project" value="InterPro"/>
</dbReference>
<dbReference type="GO" id="GO:0005524">
    <property type="term" value="F:ATP binding"/>
    <property type="evidence" value="ECO:0007669"/>
    <property type="project" value="UniProtKB-KW"/>
</dbReference>
<dbReference type="Proteomes" id="UP000247591">
    <property type="component" value="Unassembled WGS sequence"/>
</dbReference>
<dbReference type="Gene3D" id="1.10.10.60">
    <property type="entry name" value="Homeodomain-like"/>
    <property type="match status" value="1"/>
</dbReference>
<dbReference type="InterPro" id="IPR003018">
    <property type="entry name" value="GAF"/>
</dbReference>
<dbReference type="SUPFAM" id="SSF52540">
    <property type="entry name" value="P-loop containing nucleoside triphosphate hydrolases"/>
    <property type="match status" value="1"/>
</dbReference>
<comment type="caution">
    <text evidence="7">The sequence shown here is derived from an EMBL/GenBank/DDBJ whole genome shotgun (WGS) entry which is preliminary data.</text>
</comment>
<dbReference type="PANTHER" id="PTHR32071:SF122">
    <property type="entry name" value="SIGMA FACTOR"/>
    <property type="match status" value="1"/>
</dbReference>
<keyword evidence="1" id="KW-0547">Nucleotide-binding</keyword>
<protein>
    <submittedName>
        <fullName evidence="7">GAF domain-containing protein</fullName>
    </submittedName>
</protein>
<dbReference type="AlphaFoldDB" id="A0A318RLP7"/>
<dbReference type="Gene3D" id="3.30.450.40">
    <property type="match status" value="1"/>
</dbReference>
<dbReference type="InterPro" id="IPR029016">
    <property type="entry name" value="GAF-like_dom_sf"/>
</dbReference>
<dbReference type="PRINTS" id="PR01590">
    <property type="entry name" value="HTHFIS"/>
</dbReference>
<evidence type="ECO:0000259" key="6">
    <source>
        <dbReference type="PROSITE" id="PS50045"/>
    </source>
</evidence>
<evidence type="ECO:0000256" key="4">
    <source>
        <dbReference type="ARBA" id="ARBA00023125"/>
    </source>
</evidence>
<keyword evidence="3" id="KW-0805">Transcription regulation</keyword>
<feature type="domain" description="Sigma-54 factor interaction" evidence="6">
    <location>
        <begin position="330"/>
        <end position="525"/>
    </location>
</feature>
<organism evidence="7 8">
    <name type="scientific">Williamsia limnetica</name>
    <dbReference type="NCBI Taxonomy" id="882452"/>
    <lineage>
        <taxon>Bacteria</taxon>
        <taxon>Bacillati</taxon>
        <taxon>Actinomycetota</taxon>
        <taxon>Actinomycetes</taxon>
        <taxon>Mycobacteriales</taxon>
        <taxon>Nocardiaceae</taxon>
        <taxon>Williamsia</taxon>
    </lineage>
</organism>
<keyword evidence="5" id="KW-0804">Transcription</keyword>
<name>A0A318RLP7_WILLI</name>
<dbReference type="PROSITE" id="PS50045">
    <property type="entry name" value="SIGMA54_INTERACT_4"/>
    <property type="match status" value="1"/>
</dbReference>
<accession>A0A318RLP7</accession>
<dbReference type="Pfam" id="PF02954">
    <property type="entry name" value="HTH_8"/>
    <property type="match status" value="1"/>
</dbReference>
<dbReference type="InterPro" id="IPR058031">
    <property type="entry name" value="AAA_lid_NorR"/>
</dbReference>
<dbReference type="InterPro" id="IPR027417">
    <property type="entry name" value="P-loop_NTPase"/>
</dbReference>
<dbReference type="Pfam" id="PF25601">
    <property type="entry name" value="AAA_lid_14"/>
    <property type="match status" value="1"/>
</dbReference>
<dbReference type="PANTHER" id="PTHR32071">
    <property type="entry name" value="TRANSCRIPTIONAL REGULATORY PROTEIN"/>
    <property type="match status" value="1"/>
</dbReference>
<dbReference type="InterPro" id="IPR009057">
    <property type="entry name" value="Homeodomain-like_sf"/>
</dbReference>
<keyword evidence="8" id="KW-1185">Reference proteome</keyword>
<dbReference type="GO" id="GO:0043565">
    <property type="term" value="F:sequence-specific DNA binding"/>
    <property type="evidence" value="ECO:0007669"/>
    <property type="project" value="InterPro"/>
</dbReference>
<evidence type="ECO:0000313" key="8">
    <source>
        <dbReference type="Proteomes" id="UP000247591"/>
    </source>
</evidence>
<reference evidence="7 8" key="1">
    <citation type="submission" date="2018-06" db="EMBL/GenBank/DDBJ databases">
        <title>Genomic Encyclopedia of Type Strains, Phase IV (KMG-IV): sequencing the most valuable type-strain genomes for metagenomic binning, comparative biology and taxonomic classification.</title>
        <authorList>
            <person name="Goeker M."/>
        </authorList>
    </citation>
    <scope>NUCLEOTIDE SEQUENCE [LARGE SCALE GENOMIC DNA]</scope>
    <source>
        <strain evidence="7 8">DSM 45521</strain>
    </source>
</reference>
<dbReference type="EMBL" id="QJSP01000011">
    <property type="protein sequence ID" value="PYE15154.1"/>
    <property type="molecule type" value="Genomic_DNA"/>
</dbReference>
<evidence type="ECO:0000313" key="7">
    <source>
        <dbReference type="EMBL" id="PYE15154.1"/>
    </source>
</evidence>
<dbReference type="InterPro" id="IPR002078">
    <property type="entry name" value="Sigma_54_int"/>
</dbReference>